<comment type="subcellular location">
    <subcellularLocation>
        <location evidence="1">Golgi apparatus membrane</location>
        <topology evidence="1">Peripheral membrane protein</topology>
        <orientation evidence="1">Cytoplasmic side</orientation>
    </subcellularLocation>
</comment>
<evidence type="ECO:0000313" key="5">
    <source>
        <dbReference type="EMBL" id="GAA0465043.1"/>
    </source>
</evidence>
<accession>A0ABP3JWV4</accession>
<keyword evidence="4" id="KW-0472">Membrane</keyword>
<reference evidence="6" key="1">
    <citation type="journal article" date="2019" name="Int. J. Syst. Evol. Microbiol.">
        <title>The Global Catalogue of Microorganisms (GCM) 10K type strain sequencing project: providing services to taxonomists for standard genome sequencing and annotation.</title>
        <authorList>
            <consortium name="The Broad Institute Genomics Platform"/>
            <consortium name="The Broad Institute Genome Sequencing Center for Infectious Disease"/>
            <person name="Wu L."/>
            <person name="Ma J."/>
        </authorList>
    </citation>
    <scope>NUCLEOTIDE SEQUENCE [LARGE SCALE GENOMIC DNA]</scope>
    <source>
        <strain evidence="6">JCM 4805</strain>
    </source>
</reference>
<sequence>MTTLSPHHLTVAEELLLLGLDPARSRPRVKMDHLRYGLAAAALAELEGYGSVAEQRGRFVVLRPLPVGQPLLDRILGDLAAGPAGGANGKGKGERLQAWLRKYGRQAEQLAAASLAHRGAIRLTEHRALGLFPHRRYDVVDQQLHDQALAAFHGSLERGFPDRRSRALAGLLLATEVATRLDVSWRARRELRPLVREQWFAEAVRKQIYSDNAAAGGAG</sequence>
<evidence type="ECO:0000256" key="3">
    <source>
        <dbReference type="ARBA" id="ARBA00023121"/>
    </source>
</evidence>
<name>A0ABP3JWV4_9ACTN</name>
<keyword evidence="6" id="KW-1185">Reference proteome</keyword>
<evidence type="ECO:0000256" key="1">
    <source>
        <dbReference type="ARBA" id="ARBA00004255"/>
    </source>
</evidence>
<evidence type="ECO:0000256" key="4">
    <source>
        <dbReference type="ARBA" id="ARBA00023136"/>
    </source>
</evidence>
<evidence type="ECO:0000313" key="6">
    <source>
        <dbReference type="Proteomes" id="UP001500909"/>
    </source>
</evidence>
<evidence type="ECO:0008006" key="7">
    <source>
        <dbReference type="Google" id="ProtNLM"/>
    </source>
</evidence>
<proteinExistence type="predicted"/>
<dbReference type="InterPro" id="IPR038261">
    <property type="entry name" value="GPP34-like_sf"/>
</dbReference>
<dbReference type="Gene3D" id="1.10.3630.10">
    <property type="entry name" value="yeast vps74-n-term truncation variant domain like"/>
    <property type="match status" value="1"/>
</dbReference>
<dbReference type="Pfam" id="PF05719">
    <property type="entry name" value="GPP34"/>
    <property type="match status" value="1"/>
</dbReference>
<protein>
    <recommendedName>
        <fullName evidence="7">GPP34 family phosphoprotein</fullName>
    </recommendedName>
</protein>
<gene>
    <name evidence="5" type="ORF">GCM10010361_31290</name>
</gene>
<dbReference type="EMBL" id="BAAABY010000023">
    <property type="protein sequence ID" value="GAA0465043.1"/>
    <property type="molecule type" value="Genomic_DNA"/>
</dbReference>
<dbReference type="RefSeq" id="WP_346095528.1">
    <property type="nucleotide sequence ID" value="NZ_BAAABY010000023.1"/>
</dbReference>
<evidence type="ECO:0000256" key="2">
    <source>
        <dbReference type="ARBA" id="ARBA00023034"/>
    </source>
</evidence>
<comment type="caution">
    <text evidence="5">The sequence shown here is derived from an EMBL/GenBank/DDBJ whole genome shotgun (WGS) entry which is preliminary data.</text>
</comment>
<dbReference type="Proteomes" id="UP001500909">
    <property type="component" value="Unassembled WGS sequence"/>
</dbReference>
<dbReference type="InterPro" id="IPR008628">
    <property type="entry name" value="GPP34-like"/>
</dbReference>
<keyword evidence="2" id="KW-0333">Golgi apparatus</keyword>
<keyword evidence="3" id="KW-0446">Lipid-binding</keyword>
<organism evidence="5 6">
    <name type="scientific">Streptomyces olivaceiscleroticus</name>
    <dbReference type="NCBI Taxonomy" id="68245"/>
    <lineage>
        <taxon>Bacteria</taxon>
        <taxon>Bacillati</taxon>
        <taxon>Actinomycetota</taxon>
        <taxon>Actinomycetes</taxon>
        <taxon>Kitasatosporales</taxon>
        <taxon>Streptomycetaceae</taxon>
        <taxon>Streptomyces</taxon>
    </lineage>
</organism>